<protein>
    <recommendedName>
        <fullName evidence="6">Transposase IS4-like domain-containing protein</fullName>
    </recommendedName>
</protein>
<dbReference type="GO" id="GO:0003677">
    <property type="term" value="F:DNA binding"/>
    <property type="evidence" value="ECO:0007669"/>
    <property type="project" value="UniProtKB-KW"/>
</dbReference>
<comment type="similarity">
    <text evidence="1">Belongs to the transposase 11 family.</text>
</comment>
<dbReference type="AlphaFoldDB" id="A0A4Y4B048"/>
<feature type="transmembrane region" description="Helical" evidence="5">
    <location>
        <begin position="338"/>
        <end position="356"/>
    </location>
</feature>
<evidence type="ECO:0000256" key="2">
    <source>
        <dbReference type="ARBA" id="ARBA00022578"/>
    </source>
</evidence>
<reference evidence="7 8" key="1">
    <citation type="submission" date="2019-06" db="EMBL/GenBank/DDBJ databases">
        <title>Whole genome shotgun sequence of Flavobacterium flevense NBRC 14960.</title>
        <authorList>
            <person name="Hosoyama A."/>
            <person name="Uohara A."/>
            <person name="Ohji S."/>
            <person name="Ichikawa N."/>
        </authorList>
    </citation>
    <scope>NUCLEOTIDE SEQUENCE [LARGE SCALE GENOMIC DNA]</scope>
    <source>
        <strain evidence="7 8">NBRC 14960</strain>
    </source>
</reference>
<evidence type="ECO:0000256" key="1">
    <source>
        <dbReference type="ARBA" id="ARBA00010075"/>
    </source>
</evidence>
<keyword evidence="5" id="KW-0812">Transmembrane</keyword>
<sequence length="397" mass="46667">MNEYWEYMGIKTEVKEILGYISEEHLDFFAQETMVDWNVKKLKGKELFKLCVFGVLNENRASSRVFENFYENHFFCKYAQIPKNKSVSHSSIAERIGKINVSYFEKLYNHTVAVFQEKLNEKDKLKLSLYDSTITSLSASLLHFGMQNGMKNKKGEQGKNSIKFTIGFDGLPFNVKFHQDQKMISEDLALGNILEEHIASKKDIAVFDRGMKERKTMVELSENQKYFVTRIYKLSKYVVAKNSEETLLDIENESIKLVKHSKVHLYSNRKKTKQVFRLVEGMLKSDGEKILFLSNLPEDEFTAEQITEIYKRRWDIERFFRFINFKHYFSRQWNGIQVMIYIILIASILLLSYIKLNKLKGYKIPKMSFCNQLQNEIIKEVIIHCGGDPSKLQTFNI</sequence>
<dbReference type="GO" id="GO:0006313">
    <property type="term" value="P:DNA transposition"/>
    <property type="evidence" value="ECO:0007669"/>
    <property type="project" value="InterPro"/>
</dbReference>
<dbReference type="PANTHER" id="PTHR33258">
    <property type="entry name" value="TRANSPOSASE INSL FOR INSERTION SEQUENCE ELEMENT IS186A-RELATED"/>
    <property type="match status" value="1"/>
</dbReference>
<keyword evidence="8" id="KW-1185">Reference proteome</keyword>
<evidence type="ECO:0000256" key="4">
    <source>
        <dbReference type="ARBA" id="ARBA00023172"/>
    </source>
</evidence>
<dbReference type="RefSeq" id="WP_141384689.1">
    <property type="nucleotide sequence ID" value="NZ_BJNP01000107.1"/>
</dbReference>
<dbReference type="PANTHER" id="PTHR33258:SF1">
    <property type="entry name" value="TRANSPOSASE INSL FOR INSERTION SEQUENCE ELEMENT IS186A-RELATED"/>
    <property type="match status" value="1"/>
</dbReference>
<keyword evidence="5" id="KW-0472">Membrane</keyword>
<dbReference type="EMBL" id="BJNP01000107">
    <property type="protein sequence ID" value="GEC73851.1"/>
    <property type="molecule type" value="Genomic_DNA"/>
</dbReference>
<evidence type="ECO:0000259" key="6">
    <source>
        <dbReference type="Pfam" id="PF01609"/>
    </source>
</evidence>
<evidence type="ECO:0000256" key="3">
    <source>
        <dbReference type="ARBA" id="ARBA00023125"/>
    </source>
</evidence>
<keyword evidence="5" id="KW-1133">Transmembrane helix</keyword>
<dbReference type="STRING" id="983.SAMN05443543_101108"/>
<name>A0A4Y4B048_9FLAO</name>
<comment type="caution">
    <text evidence="7">The sequence shown here is derived from an EMBL/GenBank/DDBJ whole genome shotgun (WGS) entry which is preliminary data.</text>
</comment>
<dbReference type="Pfam" id="PF01609">
    <property type="entry name" value="DDE_Tnp_1"/>
    <property type="match status" value="1"/>
</dbReference>
<dbReference type="GO" id="GO:0004803">
    <property type="term" value="F:transposase activity"/>
    <property type="evidence" value="ECO:0007669"/>
    <property type="project" value="InterPro"/>
</dbReference>
<keyword evidence="4" id="KW-0233">DNA recombination</keyword>
<dbReference type="SUPFAM" id="SSF53098">
    <property type="entry name" value="Ribonuclease H-like"/>
    <property type="match status" value="1"/>
</dbReference>
<evidence type="ECO:0000313" key="8">
    <source>
        <dbReference type="Proteomes" id="UP000316775"/>
    </source>
</evidence>
<accession>A0A4Y4B048</accession>
<dbReference type="InterPro" id="IPR002559">
    <property type="entry name" value="Transposase_11"/>
</dbReference>
<proteinExistence type="inferred from homology"/>
<keyword evidence="2" id="KW-0815">Transposition</keyword>
<dbReference type="InterPro" id="IPR047952">
    <property type="entry name" value="Transpos_IS4"/>
</dbReference>
<dbReference type="NCBIfam" id="NF033592">
    <property type="entry name" value="transpos_IS4_1"/>
    <property type="match status" value="1"/>
</dbReference>
<organism evidence="7 8">
    <name type="scientific">Flavobacterium flevense</name>
    <dbReference type="NCBI Taxonomy" id="983"/>
    <lineage>
        <taxon>Bacteria</taxon>
        <taxon>Pseudomonadati</taxon>
        <taxon>Bacteroidota</taxon>
        <taxon>Flavobacteriia</taxon>
        <taxon>Flavobacteriales</taxon>
        <taxon>Flavobacteriaceae</taxon>
        <taxon>Flavobacterium</taxon>
    </lineage>
</organism>
<dbReference type="InterPro" id="IPR012337">
    <property type="entry name" value="RNaseH-like_sf"/>
</dbReference>
<dbReference type="Proteomes" id="UP000316775">
    <property type="component" value="Unassembled WGS sequence"/>
</dbReference>
<gene>
    <name evidence="7" type="ORF">FFL01_33900</name>
</gene>
<feature type="domain" description="Transposase IS4-like" evidence="6">
    <location>
        <begin position="147"/>
        <end position="349"/>
    </location>
</feature>
<dbReference type="OrthoDB" id="7327264at2"/>
<evidence type="ECO:0000313" key="7">
    <source>
        <dbReference type="EMBL" id="GEC73851.1"/>
    </source>
</evidence>
<evidence type="ECO:0000256" key="5">
    <source>
        <dbReference type="SAM" id="Phobius"/>
    </source>
</evidence>
<keyword evidence="3" id="KW-0238">DNA-binding</keyword>